<organism evidence="8 9">
    <name type="scientific">Entomortierella chlamydospora</name>
    <dbReference type="NCBI Taxonomy" id="101097"/>
    <lineage>
        <taxon>Eukaryota</taxon>
        <taxon>Fungi</taxon>
        <taxon>Fungi incertae sedis</taxon>
        <taxon>Mucoromycota</taxon>
        <taxon>Mortierellomycotina</taxon>
        <taxon>Mortierellomycetes</taxon>
        <taxon>Mortierellales</taxon>
        <taxon>Mortierellaceae</taxon>
        <taxon>Entomortierella</taxon>
    </lineage>
</organism>
<name>A0A9P6MKA5_9FUNG</name>
<dbReference type="OrthoDB" id="408933at2759"/>
<feature type="region of interest" description="Disordered" evidence="7">
    <location>
        <begin position="13"/>
        <end position="38"/>
    </location>
</feature>
<sequence length="97" mass="10963">MFGITRCIMRGASRQQLTSKRGRNHYKGTGSGPMGRHTKRGGYVIEWERVRSFVVPDLTDFKLLPYVSRSTQKTTGAFTAKDYFKKNEAATVEKIAS</sequence>
<evidence type="ECO:0000313" key="8">
    <source>
        <dbReference type="EMBL" id="KAG0005848.1"/>
    </source>
</evidence>
<dbReference type="PANTHER" id="PTHR21338:SF0">
    <property type="entry name" value="LARGE RIBOSOMAL SUBUNIT PROTEIN ML41"/>
    <property type="match status" value="1"/>
</dbReference>
<evidence type="ECO:0000313" key="9">
    <source>
        <dbReference type="Proteomes" id="UP000703661"/>
    </source>
</evidence>
<dbReference type="Pfam" id="PF09809">
    <property type="entry name" value="MRP-L27"/>
    <property type="match status" value="1"/>
</dbReference>
<evidence type="ECO:0000256" key="7">
    <source>
        <dbReference type="SAM" id="MobiDB-lite"/>
    </source>
</evidence>
<dbReference type="InterPro" id="IPR019189">
    <property type="entry name" value="Ribosomal_mL41"/>
</dbReference>
<gene>
    <name evidence="8" type="ORF">BGZ80_005380</name>
</gene>
<dbReference type="Proteomes" id="UP000703661">
    <property type="component" value="Unassembled WGS sequence"/>
</dbReference>
<keyword evidence="4" id="KW-0689">Ribosomal protein</keyword>
<protein>
    <submittedName>
        <fullName evidence="8">Uncharacterized protein</fullName>
    </submittedName>
</protein>
<keyword evidence="6" id="KW-0687">Ribonucleoprotein</keyword>
<dbReference type="AlphaFoldDB" id="A0A9P6MKA5"/>
<keyword evidence="3" id="KW-0809">Transit peptide</keyword>
<comment type="subcellular location">
    <subcellularLocation>
        <location evidence="1">Mitochondrion</location>
    </subcellularLocation>
</comment>
<accession>A0A9P6MKA5</accession>
<evidence type="ECO:0000256" key="1">
    <source>
        <dbReference type="ARBA" id="ARBA00004173"/>
    </source>
</evidence>
<evidence type="ECO:0000256" key="2">
    <source>
        <dbReference type="ARBA" id="ARBA00010152"/>
    </source>
</evidence>
<dbReference type="PANTHER" id="PTHR21338">
    <property type="entry name" value="MITOCHONDRIAL RIBOSOMAL PROTEIN L41"/>
    <property type="match status" value="1"/>
</dbReference>
<evidence type="ECO:0000256" key="6">
    <source>
        <dbReference type="ARBA" id="ARBA00023274"/>
    </source>
</evidence>
<proteinExistence type="inferred from homology"/>
<comment type="caution">
    <text evidence="8">The sequence shown here is derived from an EMBL/GenBank/DDBJ whole genome shotgun (WGS) entry which is preliminary data.</text>
</comment>
<keyword evidence="5" id="KW-0496">Mitochondrion</keyword>
<evidence type="ECO:0000256" key="5">
    <source>
        <dbReference type="ARBA" id="ARBA00023128"/>
    </source>
</evidence>
<dbReference type="GO" id="GO:0005762">
    <property type="term" value="C:mitochondrial large ribosomal subunit"/>
    <property type="evidence" value="ECO:0007669"/>
    <property type="project" value="InterPro"/>
</dbReference>
<keyword evidence="9" id="KW-1185">Reference proteome</keyword>
<dbReference type="GO" id="GO:0003735">
    <property type="term" value="F:structural constituent of ribosome"/>
    <property type="evidence" value="ECO:0007669"/>
    <property type="project" value="InterPro"/>
</dbReference>
<reference evidence="8" key="1">
    <citation type="journal article" date="2020" name="Fungal Divers.">
        <title>Resolving the Mortierellaceae phylogeny through synthesis of multi-gene phylogenetics and phylogenomics.</title>
        <authorList>
            <person name="Vandepol N."/>
            <person name="Liber J."/>
            <person name="Desiro A."/>
            <person name="Na H."/>
            <person name="Kennedy M."/>
            <person name="Barry K."/>
            <person name="Grigoriev I.V."/>
            <person name="Miller A.N."/>
            <person name="O'Donnell K."/>
            <person name="Stajich J.E."/>
            <person name="Bonito G."/>
        </authorList>
    </citation>
    <scope>NUCLEOTIDE SEQUENCE</scope>
    <source>
        <strain evidence="8">NRRL 2769</strain>
    </source>
</reference>
<evidence type="ECO:0000256" key="3">
    <source>
        <dbReference type="ARBA" id="ARBA00022946"/>
    </source>
</evidence>
<dbReference type="EMBL" id="JAAAID010002656">
    <property type="protein sequence ID" value="KAG0005848.1"/>
    <property type="molecule type" value="Genomic_DNA"/>
</dbReference>
<evidence type="ECO:0000256" key="4">
    <source>
        <dbReference type="ARBA" id="ARBA00022980"/>
    </source>
</evidence>
<dbReference type="GO" id="GO:0006412">
    <property type="term" value="P:translation"/>
    <property type="evidence" value="ECO:0007669"/>
    <property type="project" value="TreeGrafter"/>
</dbReference>
<comment type="similarity">
    <text evidence="2">Belongs to the mitochondrion-specific ribosomal protein mL41 family.</text>
</comment>